<evidence type="ECO:0008006" key="3">
    <source>
        <dbReference type="Google" id="ProtNLM"/>
    </source>
</evidence>
<comment type="caution">
    <text evidence="1">The sequence shown here is derived from an EMBL/GenBank/DDBJ whole genome shotgun (WGS) entry which is preliminary data.</text>
</comment>
<dbReference type="RefSeq" id="WP_344661779.1">
    <property type="nucleotide sequence ID" value="NZ_BAAAQM010000060.1"/>
</dbReference>
<organism evidence="1 2">
    <name type="scientific">Catenulispora subtropica</name>
    <dbReference type="NCBI Taxonomy" id="450798"/>
    <lineage>
        <taxon>Bacteria</taxon>
        <taxon>Bacillati</taxon>
        <taxon>Actinomycetota</taxon>
        <taxon>Actinomycetes</taxon>
        <taxon>Catenulisporales</taxon>
        <taxon>Catenulisporaceae</taxon>
        <taxon>Catenulispora</taxon>
    </lineage>
</organism>
<proteinExistence type="predicted"/>
<dbReference type="EMBL" id="BAAAQM010000060">
    <property type="protein sequence ID" value="GAA1997377.1"/>
    <property type="molecule type" value="Genomic_DNA"/>
</dbReference>
<name>A0ABP5EII6_9ACTN</name>
<dbReference type="Proteomes" id="UP001499854">
    <property type="component" value="Unassembled WGS sequence"/>
</dbReference>
<protein>
    <recommendedName>
        <fullName evidence="3">PpiC domain-containing protein</fullName>
    </recommendedName>
</protein>
<dbReference type="InterPro" id="IPR055582">
    <property type="entry name" value="DUF7158"/>
</dbReference>
<keyword evidence="2" id="KW-1185">Reference proteome</keyword>
<sequence>MTVIGRVDGAPIPRERLDERVAELRAGRFAGRLPAVGSKEDRQFLRWTAQVLLTEELCRVELARLGAGRSAREPRVLSQAESLHLGSINAAAWSRAPEMSELFDLVTAPTTMSEPPAPRRTWYRVTHAVGATPLAAEAARPRALGWTTLADLPTTLAAELRAMPTGIRVGPVRSGIGWHFATVTATEVRADPRPGLSGGDPARLAAFNRWLDQRRRALVTHVEGFEHPGDPSQPDNTHRH</sequence>
<evidence type="ECO:0000313" key="1">
    <source>
        <dbReference type="EMBL" id="GAA1997377.1"/>
    </source>
</evidence>
<reference evidence="2" key="1">
    <citation type="journal article" date="2019" name="Int. J. Syst. Evol. Microbiol.">
        <title>The Global Catalogue of Microorganisms (GCM) 10K type strain sequencing project: providing services to taxonomists for standard genome sequencing and annotation.</title>
        <authorList>
            <consortium name="The Broad Institute Genomics Platform"/>
            <consortium name="The Broad Institute Genome Sequencing Center for Infectious Disease"/>
            <person name="Wu L."/>
            <person name="Ma J."/>
        </authorList>
    </citation>
    <scope>NUCLEOTIDE SEQUENCE [LARGE SCALE GENOMIC DNA]</scope>
    <source>
        <strain evidence="2">JCM 16013</strain>
    </source>
</reference>
<accession>A0ABP5EII6</accession>
<dbReference type="Pfam" id="PF23716">
    <property type="entry name" value="DUF7158"/>
    <property type="match status" value="1"/>
</dbReference>
<evidence type="ECO:0000313" key="2">
    <source>
        <dbReference type="Proteomes" id="UP001499854"/>
    </source>
</evidence>
<gene>
    <name evidence="1" type="ORF">GCM10009838_73270</name>
</gene>